<dbReference type="PRINTS" id="PR00320">
    <property type="entry name" value="GPROTEINBRPT"/>
</dbReference>
<dbReference type="InterPro" id="IPR013083">
    <property type="entry name" value="Znf_RING/FYVE/PHD"/>
</dbReference>
<keyword evidence="2 11" id="KW-0853">WD repeat</keyword>
<evidence type="ECO:0000313" key="15">
    <source>
        <dbReference type="WBParaSite" id="SBAD_0000725001-mRNA-1"/>
    </source>
</evidence>
<comment type="subcellular location">
    <subcellularLocation>
        <location evidence="1">Nucleus</location>
    </subcellularLocation>
</comment>
<evidence type="ECO:0000256" key="5">
    <source>
        <dbReference type="ARBA" id="ARBA00023187"/>
    </source>
</evidence>
<reference evidence="15" key="1">
    <citation type="submission" date="2016-06" db="UniProtKB">
        <authorList>
            <consortium name="WormBaseParasite"/>
        </authorList>
    </citation>
    <scope>IDENTIFICATION</scope>
</reference>
<dbReference type="Gene3D" id="3.30.930.10">
    <property type="entry name" value="Bira Bifunctional Protein, Domain 2"/>
    <property type="match status" value="1"/>
</dbReference>
<dbReference type="InterPro" id="IPR019775">
    <property type="entry name" value="WD40_repeat_CS"/>
</dbReference>
<keyword evidence="5" id="KW-0508">mRNA splicing</keyword>
<dbReference type="GO" id="GO:0006397">
    <property type="term" value="P:mRNA processing"/>
    <property type="evidence" value="ECO:0007669"/>
    <property type="project" value="UniProtKB-KW"/>
</dbReference>
<dbReference type="Proteomes" id="UP000270296">
    <property type="component" value="Unassembled WGS sequence"/>
</dbReference>
<evidence type="ECO:0000256" key="6">
    <source>
        <dbReference type="ARBA" id="ARBA00023242"/>
    </source>
</evidence>
<dbReference type="PROSITE" id="PS51733">
    <property type="entry name" value="BPL_LPL_CATALYTIC"/>
    <property type="match status" value="1"/>
</dbReference>
<dbReference type="AlphaFoldDB" id="A0A183ITN8"/>
<feature type="repeat" description="WD" evidence="11">
    <location>
        <begin position="427"/>
        <end position="461"/>
    </location>
</feature>
<evidence type="ECO:0000313" key="14">
    <source>
        <dbReference type="Proteomes" id="UP000270296"/>
    </source>
</evidence>
<evidence type="ECO:0000256" key="9">
    <source>
        <dbReference type="ARBA" id="ARBA00073554"/>
    </source>
</evidence>
<proteinExistence type="predicted"/>
<dbReference type="PROSITE" id="PS00678">
    <property type="entry name" value="WD_REPEATS_1"/>
    <property type="match status" value="3"/>
</dbReference>
<dbReference type="SUPFAM" id="SSF55681">
    <property type="entry name" value="Class II aaRS and biotin synthetases"/>
    <property type="match status" value="1"/>
</dbReference>
<dbReference type="SUPFAM" id="SSF50978">
    <property type="entry name" value="WD40 repeat-like"/>
    <property type="match status" value="1"/>
</dbReference>
<dbReference type="InterPro" id="IPR004143">
    <property type="entry name" value="BPL_LPL_catalytic"/>
</dbReference>
<dbReference type="InterPro" id="IPR001680">
    <property type="entry name" value="WD40_rpt"/>
</dbReference>
<evidence type="ECO:0000256" key="8">
    <source>
        <dbReference type="ARBA" id="ARBA00064268"/>
    </source>
</evidence>
<evidence type="ECO:0000256" key="1">
    <source>
        <dbReference type="ARBA" id="ARBA00004123"/>
    </source>
</evidence>
<evidence type="ECO:0000313" key="13">
    <source>
        <dbReference type="EMBL" id="VDP11397.1"/>
    </source>
</evidence>
<accession>A0A183ITN8</accession>
<dbReference type="InterPro" id="IPR015943">
    <property type="entry name" value="WD40/YVTN_repeat-like_dom_sf"/>
</dbReference>
<dbReference type="Pfam" id="PF00400">
    <property type="entry name" value="WD40"/>
    <property type="match status" value="6"/>
</dbReference>
<evidence type="ECO:0000256" key="7">
    <source>
        <dbReference type="ARBA" id="ARBA00057342"/>
    </source>
</evidence>
<dbReference type="GO" id="GO:0071013">
    <property type="term" value="C:catalytic step 2 spliceosome"/>
    <property type="evidence" value="ECO:0007669"/>
    <property type="project" value="TreeGrafter"/>
</dbReference>
<dbReference type="SMART" id="SM00320">
    <property type="entry name" value="WD40"/>
    <property type="match status" value="6"/>
</dbReference>
<keyword evidence="3" id="KW-0507">mRNA processing</keyword>
<dbReference type="EMBL" id="UZAM01010216">
    <property type="protein sequence ID" value="VDP11397.1"/>
    <property type="molecule type" value="Genomic_DNA"/>
</dbReference>
<feature type="repeat" description="WD" evidence="11">
    <location>
        <begin position="258"/>
        <end position="291"/>
    </location>
</feature>
<dbReference type="Pfam" id="PF21948">
    <property type="entry name" value="LplA-B_cat"/>
    <property type="match status" value="1"/>
</dbReference>
<organism evidence="15">
    <name type="scientific">Soboliphyme baturini</name>
    <dbReference type="NCBI Taxonomy" id="241478"/>
    <lineage>
        <taxon>Eukaryota</taxon>
        <taxon>Metazoa</taxon>
        <taxon>Ecdysozoa</taxon>
        <taxon>Nematoda</taxon>
        <taxon>Enoplea</taxon>
        <taxon>Dorylaimia</taxon>
        <taxon>Dioctophymatida</taxon>
        <taxon>Dioctophymatoidea</taxon>
        <taxon>Soboliphymatidae</taxon>
        <taxon>Soboliphyme</taxon>
    </lineage>
</organism>
<reference evidence="13 14" key="2">
    <citation type="submission" date="2018-11" db="EMBL/GenBank/DDBJ databases">
        <authorList>
            <consortium name="Pathogen Informatics"/>
        </authorList>
    </citation>
    <scope>NUCLEOTIDE SEQUENCE [LARGE SCALE GENOMIC DNA]</scope>
</reference>
<dbReference type="GO" id="GO:0003723">
    <property type="term" value="F:RNA binding"/>
    <property type="evidence" value="ECO:0007669"/>
    <property type="project" value="TreeGrafter"/>
</dbReference>
<keyword evidence="14" id="KW-1185">Reference proteome</keyword>
<dbReference type="GO" id="GO:0005682">
    <property type="term" value="C:U5 snRNP"/>
    <property type="evidence" value="ECO:0007669"/>
    <property type="project" value="UniProtKB-ARBA"/>
</dbReference>
<dbReference type="Gene3D" id="2.130.10.10">
    <property type="entry name" value="YVTN repeat-like/Quinoprotein amine dehydrogenase"/>
    <property type="match status" value="1"/>
</dbReference>
<evidence type="ECO:0000256" key="10">
    <source>
        <dbReference type="ARBA" id="ARBA00075772"/>
    </source>
</evidence>
<dbReference type="InterPro" id="IPR020472">
    <property type="entry name" value="WD40_PAC1"/>
</dbReference>
<sequence>AEEEERHNAENERRKKRFINAESTPAHVSIDEEDEGDVISVTSIVFLTRYVFDLATTSINSTATVGSKRKHVRSFWIPSLNEENVPHAIDKPDMKIYCPMSGKVLKFKDLTAVKFATANIDGEVKFLCAVSNDILTNSTPCAVLKTSGNVVTIDCVENVIKKDWIDPTNGRNMTEQDIILLQRGGTGFAAVNTNLKAKIARPVLELQIVVWQKCGMVLGDSDSEGAVLSVTDKKQSNSWEAQPDQNQGTRLMAPIVVLQGHGGEIYSAKFSNGGDFLASAGFEHKIFLWNVYGECENFAVLRGHSGAVMELHFSADSDVLFTCSTDKTIRLWDLETGICRRKFKGHASFVNSCFPARRGPEIVCSGSDDGTIKLWDSRKKDPVQSFENYYQVTTVTFNDTAEQIVSGGIDNDIKVWDLRKTDLAYQMRGHTDTVTGLELSPDGTHVLSNSMDCTVRAWDIRPFAPEMRCTKVFLGVQHNFEKNLLRCCWSPNGSRVSAGSADRFVYIWDVPSRRILYKLPGHLGSVNETDFHPTENISKCHNFFLLEAIKGYFWARYSKIGFELYRHIFALFSEISFLNCVSRCGVSRLFTFSLSDQTPGAFVCTDMSDLCISVDDSGVDQMKRAFVCVSPYHCIYKNLALEHLLFSKFDFEKTDGLLLWRNHPAVVIGRFQNPWVESDVSFLNACGIALARRASGGGAVYHDLSNINFSFMSSKRRHDRSANLHVLQQVVRQLYDVHLNIGKRHDLYLDRIFKVNIVFLKLTSNMRIIFR</sequence>
<comment type="subunit">
    <text evidence="8">Component of the pre-catalytic and catalytic spliceosome complexes. Component of the postcatalytic spliceosome P complex. Part of the U5 snRNP complex. Interacts with PRPF8. Component of the U4/U6-U5 tri-snRNP complex composed of the U4, U6 and U5 snRNAs and at least PRPF3, PRPF4, PRPF6, PRPF8, PRPF31, SNRNP200, TXNL4A, WDR57, SNRNP40, DDX23, CD2BP2, PPIH, SNU13, EFTUD2, SART1 and USP39. Component of the minor spliceosome, which splices U12-type introns.</text>
</comment>
<dbReference type="OrthoDB" id="1068471at2759"/>
<dbReference type="WBParaSite" id="SBAD_0000725001-mRNA-1">
    <property type="protein sequence ID" value="SBAD_0000725001-mRNA-1"/>
    <property type="gene ID" value="SBAD_0000725001"/>
</dbReference>
<dbReference type="CDD" id="cd16662">
    <property type="entry name" value="RING-Ubox2_NOSIP"/>
    <property type="match status" value="1"/>
</dbReference>
<evidence type="ECO:0000256" key="11">
    <source>
        <dbReference type="PROSITE-ProRule" id="PRU00221"/>
    </source>
</evidence>
<dbReference type="CDD" id="cd00200">
    <property type="entry name" value="WD40"/>
    <property type="match status" value="1"/>
</dbReference>
<evidence type="ECO:0000256" key="3">
    <source>
        <dbReference type="ARBA" id="ARBA00022664"/>
    </source>
</evidence>
<feature type="repeat" description="WD" evidence="11">
    <location>
        <begin position="301"/>
        <end position="342"/>
    </location>
</feature>
<name>A0A183ITN8_9BILA</name>
<keyword evidence="4" id="KW-0677">Repeat</keyword>
<gene>
    <name evidence="13" type="ORF">SBAD_LOCUS6986</name>
</gene>
<dbReference type="PROSITE" id="PS50294">
    <property type="entry name" value="WD_REPEATS_REGION"/>
    <property type="match status" value="4"/>
</dbReference>
<keyword evidence="6" id="KW-0539">Nucleus</keyword>
<feature type="repeat" description="WD" evidence="11">
    <location>
        <begin position="392"/>
        <end position="426"/>
    </location>
</feature>
<feature type="repeat" description="WD" evidence="11">
    <location>
        <begin position="343"/>
        <end position="385"/>
    </location>
</feature>
<dbReference type="InterPro" id="IPR052234">
    <property type="entry name" value="U5_snRNP_Component"/>
</dbReference>
<feature type="repeat" description="WD" evidence="11">
    <location>
        <begin position="489"/>
        <end position="518"/>
    </location>
</feature>
<dbReference type="PANTHER" id="PTHR44006">
    <property type="entry name" value="U5 SMALL NUCLEAR RIBONUCLEOPROTEIN 40 KDA PROTEIN"/>
    <property type="match status" value="1"/>
</dbReference>
<comment type="function">
    <text evidence="7">Required for pre-mRNA splicing as component of the activated spliceosome. Component of the U5 small nuclear ribonucleoprotein (snRNP) complex and the U4/U6-U5 tri-snRNP complex, building blocks of the spliceosome. As a component of the minor spliceosome, involved in the splicing of U12-type introns in pre-mRNAs.</text>
</comment>
<dbReference type="PROSITE" id="PS50082">
    <property type="entry name" value="WD_REPEATS_2"/>
    <property type="match status" value="6"/>
</dbReference>
<dbReference type="GO" id="GO:0000375">
    <property type="term" value="P:RNA splicing, via transesterification reactions"/>
    <property type="evidence" value="ECO:0007669"/>
    <property type="project" value="UniProtKB-ARBA"/>
</dbReference>
<evidence type="ECO:0000256" key="2">
    <source>
        <dbReference type="ARBA" id="ARBA00022574"/>
    </source>
</evidence>
<evidence type="ECO:0000256" key="4">
    <source>
        <dbReference type="ARBA" id="ARBA00022737"/>
    </source>
</evidence>
<dbReference type="Gene3D" id="3.30.40.10">
    <property type="entry name" value="Zinc/RING finger domain, C3HC4 (zinc finger)"/>
    <property type="match status" value="1"/>
</dbReference>
<dbReference type="InterPro" id="IPR045864">
    <property type="entry name" value="aa-tRNA-synth_II/BPL/LPL"/>
</dbReference>
<feature type="domain" description="BPL/LPL catalytic" evidence="12">
    <location>
        <begin position="651"/>
        <end position="771"/>
    </location>
</feature>
<dbReference type="FunFam" id="2.130.10.10:FF:000229">
    <property type="entry name" value="Small nuclear ribonucleoprotein U5 subunit 40"/>
    <property type="match status" value="1"/>
</dbReference>
<protein>
    <recommendedName>
        <fullName evidence="9">U5 small nuclear ribonucleoprotein 40 kDa protein</fullName>
    </recommendedName>
    <alternativeName>
        <fullName evidence="10">WD repeat-containing protein 57</fullName>
    </alternativeName>
</protein>
<dbReference type="PANTHER" id="PTHR44006:SF1">
    <property type="entry name" value="U5 SMALL NUCLEAR RIBONUCLEOPROTEIN 40 KDA PROTEIN"/>
    <property type="match status" value="1"/>
</dbReference>
<dbReference type="InterPro" id="IPR036322">
    <property type="entry name" value="WD40_repeat_dom_sf"/>
</dbReference>
<evidence type="ECO:0000259" key="12">
    <source>
        <dbReference type="PROSITE" id="PS51733"/>
    </source>
</evidence>